<dbReference type="InterPro" id="IPR009776">
    <property type="entry name" value="Spore_0_M"/>
</dbReference>
<reference evidence="2" key="1">
    <citation type="submission" date="2018-08" db="EMBL/GenBank/DDBJ databases">
        <authorList>
            <person name="Chevrot R."/>
        </authorList>
    </citation>
    <scope>NUCLEOTIDE SEQUENCE [LARGE SCALE GENOMIC DNA]</scope>
</reference>
<evidence type="ECO:0000313" key="1">
    <source>
        <dbReference type="EMBL" id="SYX87392.1"/>
    </source>
</evidence>
<accession>A0A383RLC9</accession>
<dbReference type="EMBL" id="LS992241">
    <property type="protein sequence ID" value="SYX87392.1"/>
    <property type="molecule type" value="Genomic_DNA"/>
</dbReference>
<evidence type="ECO:0000313" key="2">
    <source>
        <dbReference type="Proteomes" id="UP000304148"/>
    </source>
</evidence>
<name>A0A383RLC9_PAEAL</name>
<organism evidence="1 2">
    <name type="scientific">Paenibacillus alvei</name>
    <name type="common">Bacillus alvei</name>
    <dbReference type="NCBI Taxonomy" id="44250"/>
    <lineage>
        <taxon>Bacteria</taxon>
        <taxon>Bacillati</taxon>
        <taxon>Bacillota</taxon>
        <taxon>Bacilli</taxon>
        <taxon>Bacillales</taxon>
        <taxon>Paenibacillaceae</taxon>
        <taxon>Paenibacillus</taxon>
    </lineage>
</organism>
<protein>
    <submittedName>
        <fullName evidence="1">Sporulation protein SpoOM</fullName>
    </submittedName>
</protein>
<dbReference type="AlphaFoldDB" id="A0A383RLC9"/>
<dbReference type="Proteomes" id="UP000304148">
    <property type="component" value="Chromosome"/>
</dbReference>
<proteinExistence type="predicted"/>
<dbReference type="PANTHER" id="PTHR40053:SF1">
    <property type="entry name" value="SPORULATION-CONTROL PROTEIN SPO0M"/>
    <property type="match status" value="1"/>
</dbReference>
<gene>
    <name evidence="1" type="ORF">PBLR_15822</name>
</gene>
<dbReference type="Pfam" id="PF07070">
    <property type="entry name" value="Spo0M"/>
    <property type="match status" value="1"/>
</dbReference>
<dbReference type="PANTHER" id="PTHR40053">
    <property type="entry name" value="SPORULATION-CONTROL PROTEIN SPO0M"/>
    <property type="match status" value="1"/>
</dbReference>
<dbReference type="RefSeq" id="WP_138189006.1">
    <property type="nucleotide sequence ID" value="NZ_LS992241.1"/>
</dbReference>
<sequence>MSMFNRFLGSIGLGTAQIDTLLERGRYAPGEELRGIVKLRGGHIPQYVERLELVLMTEYARQLNGRSERSYCELERYTIRESFTLGTSETKDESFSIVLPNRVPLTIDNTPVWLMIELGIERTSDIEPNDHDRIEIIPTVEQSIVIDGVNRLGFRLRTADCIHAPRIGGKFPFVQQFEFIPTSYFRGEVEEMELIFLAAEHQTELLVYLNGRARNVWGILVDTDTTVDHFLRFPLTNLEWRSMGAEGFAGELAEMIRQHL</sequence>